<dbReference type="AlphaFoldDB" id="A0A3P6U5F6"/>
<reference evidence="1 2" key="1">
    <citation type="submission" date="2018-08" db="EMBL/GenBank/DDBJ databases">
        <authorList>
            <person name="Laetsch R D."/>
            <person name="Stevens L."/>
            <person name="Kumar S."/>
            <person name="Blaxter L. M."/>
        </authorList>
    </citation>
    <scope>NUCLEOTIDE SEQUENCE [LARGE SCALE GENOMIC DNA]</scope>
</reference>
<evidence type="ECO:0000313" key="2">
    <source>
        <dbReference type="Proteomes" id="UP000277928"/>
    </source>
</evidence>
<sequence length="89" mass="10067">MHCDAYQHQCTVTEWKLAPPKLPSLSVVRQSWIDGNTTQLRNEVTQFIVSLSDAKDVSRFHIQKCSEAVHMQQCFSTSHFVGRNGATTC</sequence>
<dbReference type="Proteomes" id="UP000277928">
    <property type="component" value="Unassembled WGS sequence"/>
</dbReference>
<name>A0A3P6U5F6_LITSI</name>
<accession>A0A3P6U5F6</accession>
<protein>
    <submittedName>
        <fullName evidence="1">Uncharacterized protein</fullName>
    </submittedName>
</protein>
<dbReference type="EMBL" id="UYRX01000059">
    <property type="protein sequence ID" value="VDK71921.1"/>
    <property type="molecule type" value="Genomic_DNA"/>
</dbReference>
<keyword evidence="2" id="KW-1185">Reference proteome</keyword>
<evidence type="ECO:0000313" key="1">
    <source>
        <dbReference type="EMBL" id="VDK71921.1"/>
    </source>
</evidence>
<proteinExistence type="predicted"/>
<organism evidence="1 2">
    <name type="scientific">Litomosoides sigmodontis</name>
    <name type="common">Filarial nematode worm</name>
    <dbReference type="NCBI Taxonomy" id="42156"/>
    <lineage>
        <taxon>Eukaryota</taxon>
        <taxon>Metazoa</taxon>
        <taxon>Ecdysozoa</taxon>
        <taxon>Nematoda</taxon>
        <taxon>Chromadorea</taxon>
        <taxon>Rhabditida</taxon>
        <taxon>Spirurina</taxon>
        <taxon>Spiruromorpha</taxon>
        <taxon>Filarioidea</taxon>
        <taxon>Onchocercidae</taxon>
        <taxon>Litomosoides</taxon>
    </lineage>
</organism>
<gene>
    <name evidence="1" type="ORF">NLS_LOCUS1605</name>
</gene>